<protein>
    <recommendedName>
        <fullName evidence="7">Major facilitator superfamily (MFS) profile domain-containing protein</fullName>
    </recommendedName>
</protein>
<keyword evidence="4 6" id="KW-0472">Membrane</keyword>
<feature type="transmembrane region" description="Helical" evidence="6">
    <location>
        <begin position="448"/>
        <end position="472"/>
    </location>
</feature>
<dbReference type="PANTHER" id="PTHR23507:SF1">
    <property type="entry name" value="FI18259P1-RELATED"/>
    <property type="match status" value="1"/>
</dbReference>
<evidence type="ECO:0000256" key="5">
    <source>
        <dbReference type="SAM" id="MobiDB-lite"/>
    </source>
</evidence>
<gene>
    <name evidence="8" type="ORF">BaRGS_00016172</name>
</gene>
<name>A0ABD0KZ46_9CAEN</name>
<feature type="transmembrane region" description="Helical" evidence="6">
    <location>
        <begin position="205"/>
        <end position="230"/>
    </location>
</feature>
<keyword evidence="2 6" id="KW-0812">Transmembrane</keyword>
<proteinExistence type="predicted"/>
<accession>A0ABD0KZ46</accession>
<dbReference type="Gene3D" id="1.20.1250.20">
    <property type="entry name" value="MFS general substrate transporter like domains"/>
    <property type="match status" value="1"/>
</dbReference>
<feature type="transmembrane region" description="Helical" evidence="6">
    <location>
        <begin position="142"/>
        <end position="163"/>
    </location>
</feature>
<dbReference type="PANTHER" id="PTHR23507">
    <property type="entry name" value="ZGC:174356"/>
    <property type="match status" value="1"/>
</dbReference>
<dbReference type="AlphaFoldDB" id="A0ABD0KZ46"/>
<comment type="caution">
    <text evidence="8">The sequence shown here is derived from an EMBL/GenBank/DDBJ whole genome shotgun (WGS) entry which is preliminary data.</text>
</comment>
<feature type="transmembrane region" description="Helical" evidence="6">
    <location>
        <begin position="236"/>
        <end position="257"/>
    </location>
</feature>
<organism evidence="8 9">
    <name type="scientific">Batillaria attramentaria</name>
    <dbReference type="NCBI Taxonomy" id="370345"/>
    <lineage>
        <taxon>Eukaryota</taxon>
        <taxon>Metazoa</taxon>
        <taxon>Spiralia</taxon>
        <taxon>Lophotrochozoa</taxon>
        <taxon>Mollusca</taxon>
        <taxon>Gastropoda</taxon>
        <taxon>Caenogastropoda</taxon>
        <taxon>Sorbeoconcha</taxon>
        <taxon>Cerithioidea</taxon>
        <taxon>Batillariidae</taxon>
        <taxon>Batillaria</taxon>
    </lineage>
</organism>
<comment type="subcellular location">
    <subcellularLocation>
        <location evidence="1">Membrane</location>
        <topology evidence="1">Multi-pass membrane protein</topology>
    </subcellularLocation>
</comment>
<dbReference type="PROSITE" id="PS50850">
    <property type="entry name" value="MFS"/>
    <property type="match status" value="1"/>
</dbReference>
<evidence type="ECO:0000259" key="7">
    <source>
        <dbReference type="PROSITE" id="PS50850"/>
    </source>
</evidence>
<keyword evidence="3 6" id="KW-1133">Transmembrane helix</keyword>
<feature type="transmembrane region" description="Helical" evidence="6">
    <location>
        <begin position="329"/>
        <end position="349"/>
    </location>
</feature>
<feature type="transmembrane region" description="Helical" evidence="6">
    <location>
        <begin position="111"/>
        <end position="130"/>
    </location>
</feature>
<keyword evidence="9" id="KW-1185">Reference proteome</keyword>
<feature type="domain" description="Major facilitator superfamily (MFS) profile" evidence="7">
    <location>
        <begin position="66"/>
        <end position="476"/>
    </location>
</feature>
<dbReference type="InterPro" id="IPR011701">
    <property type="entry name" value="MFS"/>
</dbReference>
<evidence type="ECO:0000256" key="3">
    <source>
        <dbReference type="ARBA" id="ARBA00022989"/>
    </source>
</evidence>
<dbReference type="InterPro" id="IPR036259">
    <property type="entry name" value="MFS_trans_sf"/>
</dbReference>
<dbReference type="SUPFAM" id="SSF103473">
    <property type="entry name" value="MFS general substrate transporter"/>
    <property type="match status" value="1"/>
</dbReference>
<evidence type="ECO:0000313" key="9">
    <source>
        <dbReference type="Proteomes" id="UP001519460"/>
    </source>
</evidence>
<evidence type="ECO:0000256" key="1">
    <source>
        <dbReference type="ARBA" id="ARBA00004141"/>
    </source>
</evidence>
<dbReference type="EMBL" id="JACVVK020000102">
    <property type="protein sequence ID" value="KAK7492506.1"/>
    <property type="molecule type" value="Genomic_DNA"/>
</dbReference>
<dbReference type="InterPro" id="IPR020846">
    <property type="entry name" value="MFS_dom"/>
</dbReference>
<dbReference type="Pfam" id="PF07690">
    <property type="entry name" value="MFS_1"/>
    <property type="match status" value="1"/>
</dbReference>
<dbReference type="Proteomes" id="UP001519460">
    <property type="component" value="Unassembled WGS sequence"/>
</dbReference>
<dbReference type="GO" id="GO:0016020">
    <property type="term" value="C:membrane"/>
    <property type="evidence" value="ECO:0007669"/>
    <property type="project" value="UniProtKB-SubCell"/>
</dbReference>
<evidence type="ECO:0000313" key="8">
    <source>
        <dbReference type="EMBL" id="KAK7492506.1"/>
    </source>
</evidence>
<evidence type="ECO:0000256" key="4">
    <source>
        <dbReference type="ARBA" id="ARBA00023136"/>
    </source>
</evidence>
<evidence type="ECO:0000256" key="6">
    <source>
        <dbReference type="SAM" id="Phobius"/>
    </source>
</evidence>
<feature type="region of interest" description="Disordered" evidence="5">
    <location>
        <begin position="1"/>
        <end position="58"/>
    </location>
</feature>
<feature type="transmembrane region" description="Helical" evidence="6">
    <location>
        <begin position="292"/>
        <end position="309"/>
    </location>
</feature>
<feature type="transmembrane region" description="Helical" evidence="6">
    <location>
        <begin position="169"/>
        <end position="193"/>
    </location>
</feature>
<evidence type="ECO:0000256" key="2">
    <source>
        <dbReference type="ARBA" id="ARBA00022692"/>
    </source>
</evidence>
<feature type="compositionally biased region" description="Basic and acidic residues" evidence="5">
    <location>
        <begin position="40"/>
        <end position="58"/>
    </location>
</feature>
<reference evidence="8 9" key="1">
    <citation type="journal article" date="2023" name="Sci. Data">
        <title>Genome assembly of the Korean intertidal mud-creeper Batillaria attramentaria.</title>
        <authorList>
            <person name="Patra A.K."/>
            <person name="Ho P.T."/>
            <person name="Jun S."/>
            <person name="Lee S.J."/>
            <person name="Kim Y."/>
            <person name="Won Y.J."/>
        </authorList>
    </citation>
    <scope>NUCLEOTIDE SEQUENCE [LARGE SCALE GENOMIC DNA]</scope>
    <source>
        <strain evidence="8">Wonlab-2016</strain>
    </source>
</reference>
<feature type="transmembrane region" description="Helical" evidence="6">
    <location>
        <begin position="418"/>
        <end position="442"/>
    </location>
</feature>
<sequence>MEKQPLLANSEDAASNHGCVAGEAGQGRSEHHGNASQPHGDSRTHQITKDDELKPETVKGQKTRMALITLIYTQQVYGNDSLDVQVSKTPCVDNSTTDPRKDKVQDLSADYLSRLNLVSGGIAIVVNLFLGAYSDTLGRKFVLLLPTVGTFLRNATAPVIIHWDLGLPAMYVGYVLDGMCGSISGVLLGLYVYTSDITRSDTQRTMGMALTETGVGLGSAALNVVTGIFIEDAGYFYPSLAACLLNLACILIIAVLLPETLPRDRKRFVSPLASFKHLIGTFIARDNAYRQALLLLSLVAFLISTLPTMSVSSVENLFFMNEPFCWDAIQIGIFGTIWDGSSLVASLTIIKILQKILSTPLLIIVGSLSETGEMVVLGFARNRLMVYLVPVAGILRKMFYPAIRSFMSRLVPQNRQGALFAGIAVVESVCACLGPYTFLNIYKLTMSYMAGFVFLTVAGCNFVVSIIFLISARILRISVTSRVQPVTVQAESPQTQPQYDDEQQPA</sequence>